<dbReference type="Proteomes" id="UP000198251">
    <property type="component" value="Chromosome I"/>
</dbReference>
<dbReference type="RefSeq" id="WP_088999557.1">
    <property type="nucleotide sequence ID" value="NZ_LT607733.1"/>
</dbReference>
<keyword evidence="2" id="KW-1185">Reference proteome</keyword>
<evidence type="ECO:0000313" key="1">
    <source>
        <dbReference type="EMBL" id="SCG15544.1"/>
    </source>
</evidence>
<organism evidence="1 2">
    <name type="scientific">Micromonospora echinofusca</name>
    <dbReference type="NCBI Taxonomy" id="47858"/>
    <lineage>
        <taxon>Bacteria</taxon>
        <taxon>Bacillati</taxon>
        <taxon>Actinomycetota</taxon>
        <taxon>Actinomycetes</taxon>
        <taxon>Micromonosporales</taxon>
        <taxon>Micromonosporaceae</taxon>
        <taxon>Micromonospora</taxon>
    </lineage>
</organism>
<accession>A0A1C5G6P4</accession>
<proteinExistence type="predicted"/>
<evidence type="ECO:0000313" key="2">
    <source>
        <dbReference type="Proteomes" id="UP000198251"/>
    </source>
</evidence>
<reference evidence="1 2" key="1">
    <citation type="submission" date="2016-06" db="EMBL/GenBank/DDBJ databases">
        <authorList>
            <person name="Kjaerup R.B."/>
            <person name="Dalgaard T.S."/>
            <person name="Juul-Madsen H.R."/>
        </authorList>
    </citation>
    <scope>NUCLEOTIDE SEQUENCE [LARGE SCALE GENOMIC DNA]</scope>
    <source>
        <strain evidence="1 2">DSM 43913</strain>
    </source>
</reference>
<gene>
    <name evidence="1" type="ORF">GA0070610_1778</name>
</gene>
<name>A0A1C5G6P4_MICEH</name>
<dbReference type="Gene3D" id="2.60.120.260">
    <property type="entry name" value="Galactose-binding domain-like"/>
    <property type="match status" value="1"/>
</dbReference>
<dbReference type="GeneID" id="95801617"/>
<protein>
    <submittedName>
        <fullName evidence="1">Uncharacterized protein</fullName>
    </submittedName>
</protein>
<sequence>MGEYNPDRPYVMGMQWAPLVVDAVVLDTASEVGYTFRARDSHAGDSGLQRVRLAVAGPPPGLPTRKELLVNLYPADAVAGTGPVRKLVIPCRQGELLPGAALAGGASMPPDAVHNPSDPRHVTLTGPNAAARFWFDTASPRTHAALDYRRILDVSVLYVMSGPFADLAPAVTLGLERPSMGVNWLMDETLSGPAVHNGVTAIGRSRLGELNPWWDTTAAPTTQRGRRPWRAQAIAGSAPPAGLTALHTSGGTNINVRLQTSAVAPAGAVFQLHYLALEVTYGVENRVGAGGVDISPGAFYISGYYYELPIADVRTMGPGVRLDAGQEYALTVGQAYAGQLSVASPVPVKADRAGPVAPFPTHRGVLLRKTLRAGSVPSVATVNEMPSIVALNGTSEPELGCHGYLTQVVATVSELTPPGSTTQQIVEDVAGWWVWARFYARRLPETRDPLELAQVNPADTNERLGPQARITVEEFDALPEIADGWREVTVKLDPPYQSAGVGGRTWWAWSSRADSQAPWQVLGADANPAAAGPPASWDEAGYGGGAAFATYDGQADENADLTLMVAQEMDAVTGLTVVPAVQPLTIVDPGCPRPAARIPTGIRYHQLSWAATNSPVVGGWAYYEVQRQDDAMAADEWETIAKVVEPAVTAVDDYEARVGVESRYRIRMMHRTGLAGPWSPPVAATIAAPGVTGTRVDAGVLILTSNHNPAGNLAYCMDWDGRPSEDFTFPEASQVELQEMFDRDFRTAFRPLERGGVEFTRTLLVNAAAVPATMDKGFQGLRDLAWDTVPYVCVRDELHNRWLSTLLVPGGSVKRRPRGHLHLAQLTVVEVTATPAPLDGGPAPCEGLRPEGLVSSVTASTPAPADVLASRVFADLFDRTVAAGLGPGWSILNGAPADYSVAAEKATIRLARPLNANPDFEVNAANWTAFGGTLTRDTTKAYQGSASGLLSPDGVAALVRAETEQATGIIPNGTSYRVHARVSCPVARAARIGFNWFDAAGTYLSSTLGPVVNLAANTWTRLDFIASAPAGGVRAALNVQMDGTPPVSHKLSIDRAFISLWDRRWAVVDAPRRDVDVRVRFRFNEKAAGQPISAYLVARHVDAANNLRALLAAQTDGTLGVKLEFTAGGTLYSLGNLTTVRTPTDGFLAYTPGAWYWLRLQVRDEAVRAAVWPDGQDQWRWETYASQGVLLDPGQVGVRAQLTTGNTNEDPTVEFAELLVNEPVTNDLDVRMELRPTGDQWSAELSYLSDGVGGEPSSGWRMTADAVSTCLDIFGGNGFYDCHSTADMVVRNQRLWLRLTYGNDAMDGEGYGQWWTSEDGQTWTAFWAYQGLPEPPTADPGRLAVTLTGAVTVARAEVRRGIDGPLLASPDFEAQPAATTQFTDAQGNVWEVDGLGICARA</sequence>
<dbReference type="EMBL" id="LT607733">
    <property type="protein sequence ID" value="SCG15544.1"/>
    <property type="molecule type" value="Genomic_DNA"/>
</dbReference>